<dbReference type="HAMAP" id="MF_00755">
    <property type="entry name" value="RNase_P_2"/>
    <property type="match status" value="1"/>
</dbReference>
<dbReference type="SUPFAM" id="SSF52096">
    <property type="entry name" value="ClpP/crotonase"/>
    <property type="match status" value="1"/>
</dbReference>
<name>A0ABR0K1P6_9EURO</name>
<evidence type="ECO:0000256" key="5">
    <source>
        <dbReference type="SAM" id="MobiDB-lite"/>
    </source>
</evidence>
<comment type="caution">
    <text evidence="6">The sequence shown here is derived from an EMBL/GenBank/DDBJ whole genome shotgun (WGS) entry which is preliminary data.</text>
</comment>
<dbReference type="CDD" id="cd06558">
    <property type="entry name" value="crotonase-like"/>
    <property type="match status" value="1"/>
</dbReference>
<dbReference type="Gene3D" id="1.10.287.2460">
    <property type="match status" value="1"/>
</dbReference>
<dbReference type="PROSITE" id="PS00166">
    <property type="entry name" value="ENOYL_COA_HYDRATASE"/>
    <property type="match status" value="1"/>
</dbReference>
<dbReference type="Gene3D" id="3.30.70.3250">
    <property type="entry name" value="Ribonuclease P, Pop5 subunit"/>
    <property type="match status" value="1"/>
</dbReference>
<sequence>MTHQHHTVVVSEAGDGICVISINRPQRRNAVDPATARKLYEAFLAFEANDSQKICVFHGNNGTFCAGADLHEVSKLKPGGTEKSRTFEERSIGPMGPSRLQVKKPVIAAVAGHAVAGGLELSLLADMRVVEENTIFGVFCRRWGVPLIDGGTVRLQKVVGLGRAMDMILTGRPVDANEALNMGLANRIVPVGKSLEEAISIARQLVQFPQLCMNADRDSAYHAAYEASSFREAMRYLLLNILYPESDTTSTTSPSAALSFQKPTPDYIDAGRFIGSIRYHISLLFGDFGVGASLSSLKVVYFSAATSTAIIRVPRNHHRLVWAALSHITELPRTRAGEAGPKCVVRVVRVSGTIRKAEEELLRRAKRDVVRAKMAMDGKELPWMVGLADGTSKGKAKEAGDVSIRSIEDLSGDEEDESG</sequence>
<comment type="similarity">
    <text evidence="2">Belongs to the eukaryotic/archaeal RNase P protein component 2 family.</text>
</comment>
<evidence type="ECO:0000313" key="6">
    <source>
        <dbReference type="EMBL" id="KAK5082486.1"/>
    </source>
</evidence>
<reference evidence="6 7" key="1">
    <citation type="submission" date="2023-08" db="EMBL/GenBank/DDBJ databases">
        <title>Black Yeasts Isolated from many extreme environments.</title>
        <authorList>
            <person name="Coleine C."/>
            <person name="Stajich J.E."/>
            <person name="Selbmann L."/>
        </authorList>
    </citation>
    <scope>NUCLEOTIDE SEQUENCE [LARGE SCALE GENOMIC DNA]</scope>
    <source>
        <strain evidence="6 7">CCFEE 5885</strain>
    </source>
</reference>
<protein>
    <submittedName>
        <fullName evidence="6">Uncharacterized protein</fullName>
    </submittedName>
</protein>
<dbReference type="Proteomes" id="UP001345013">
    <property type="component" value="Unassembled WGS sequence"/>
</dbReference>
<dbReference type="NCBIfam" id="NF006108">
    <property type="entry name" value="PRK08259.1"/>
    <property type="match status" value="1"/>
</dbReference>
<evidence type="ECO:0000256" key="1">
    <source>
        <dbReference type="ARBA" id="ARBA00005254"/>
    </source>
</evidence>
<dbReference type="SUPFAM" id="SSF160350">
    <property type="entry name" value="Rnp2-like"/>
    <property type="match status" value="1"/>
</dbReference>
<dbReference type="InterPro" id="IPR018376">
    <property type="entry name" value="Enoyl-CoA_hyd/isom_CS"/>
</dbReference>
<feature type="region of interest" description="Disordered" evidence="5">
    <location>
        <begin position="390"/>
        <end position="419"/>
    </location>
</feature>
<dbReference type="EMBL" id="JAVRRG010000129">
    <property type="protein sequence ID" value="KAK5082486.1"/>
    <property type="molecule type" value="Genomic_DNA"/>
</dbReference>
<organism evidence="6 7">
    <name type="scientific">Lithohypha guttulata</name>
    <dbReference type="NCBI Taxonomy" id="1690604"/>
    <lineage>
        <taxon>Eukaryota</taxon>
        <taxon>Fungi</taxon>
        <taxon>Dikarya</taxon>
        <taxon>Ascomycota</taxon>
        <taxon>Pezizomycotina</taxon>
        <taxon>Eurotiomycetes</taxon>
        <taxon>Chaetothyriomycetidae</taxon>
        <taxon>Chaetothyriales</taxon>
        <taxon>Trichomeriaceae</taxon>
        <taxon>Lithohypha</taxon>
    </lineage>
</organism>
<dbReference type="Pfam" id="PF00378">
    <property type="entry name" value="ECH_1"/>
    <property type="match status" value="1"/>
</dbReference>
<dbReference type="PANTHER" id="PTHR43802">
    <property type="entry name" value="ENOYL-COA HYDRATASE"/>
    <property type="match status" value="1"/>
</dbReference>
<dbReference type="InterPro" id="IPR038085">
    <property type="entry name" value="Rnp2-like_sf"/>
</dbReference>
<keyword evidence="7" id="KW-1185">Reference proteome</keyword>
<keyword evidence="3" id="KW-0819">tRNA processing</keyword>
<proteinExistence type="inferred from homology"/>
<gene>
    <name evidence="6" type="ORF">LTR24_007984</name>
</gene>
<feature type="compositionally biased region" description="Acidic residues" evidence="5">
    <location>
        <begin position="410"/>
        <end position="419"/>
    </location>
</feature>
<dbReference type="PANTHER" id="PTHR43802:SF1">
    <property type="entry name" value="IP11341P-RELATED"/>
    <property type="match status" value="1"/>
</dbReference>
<dbReference type="Gene3D" id="3.90.226.10">
    <property type="entry name" value="2-enoyl-CoA Hydratase, Chain A, domain 1"/>
    <property type="match status" value="1"/>
</dbReference>
<dbReference type="InterPro" id="IPR002759">
    <property type="entry name" value="Pop5/Rpp14/Rnp2-like"/>
</dbReference>
<dbReference type="InterPro" id="IPR029045">
    <property type="entry name" value="ClpP/crotonase-like_dom_sf"/>
</dbReference>
<accession>A0ABR0K1P6</accession>
<comment type="similarity">
    <text evidence="1 4">Belongs to the enoyl-CoA hydratase/isomerase family.</text>
</comment>
<evidence type="ECO:0000256" key="4">
    <source>
        <dbReference type="RuleBase" id="RU003707"/>
    </source>
</evidence>
<evidence type="ECO:0000256" key="3">
    <source>
        <dbReference type="ARBA" id="ARBA00022694"/>
    </source>
</evidence>
<dbReference type="InterPro" id="IPR001753">
    <property type="entry name" value="Enoyl-CoA_hydra/iso"/>
</dbReference>
<dbReference type="Pfam" id="PF01900">
    <property type="entry name" value="RNase_P_Rpp14"/>
    <property type="match status" value="1"/>
</dbReference>
<evidence type="ECO:0000313" key="7">
    <source>
        <dbReference type="Proteomes" id="UP001345013"/>
    </source>
</evidence>
<evidence type="ECO:0000256" key="2">
    <source>
        <dbReference type="ARBA" id="ARBA00010800"/>
    </source>
</evidence>